<dbReference type="EMBL" id="UZAK01012640">
    <property type="protein sequence ID" value="VDP01763.1"/>
    <property type="molecule type" value="Genomic_DNA"/>
</dbReference>
<dbReference type="STRING" id="6186.A0A183JU09"/>
<dbReference type="Proteomes" id="UP000279833">
    <property type="component" value="Unassembled WGS sequence"/>
</dbReference>
<evidence type="ECO:0000313" key="2">
    <source>
        <dbReference type="Proteomes" id="UP000279833"/>
    </source>
</evidence>
<dbReference type="WBParaSite" id="SCUD_0000619901-mRNA-1">
    <property type="protein sequence ID" value="SCUD_0000619901-mRNA-1"/>
    <property type="gene ID" value="SCUD_0000619901"/>
</dbReference>
<evidence type="ECO:0000313" key="1">
    <source>
        <dbReference type="EMBL" id="VDP01763.1"/>
    </source>
</evidence>
<sequence length="59" mass="6292">MLSGPSADVLHSGLTNDMQSLAAVVQKRSSVHLDQSIVGKRPVDIQSFTDFPHLNSSDG</sequence>
<reference evidence="3" key="1">
    <citation type="submission" date="2016-06" db="UniProtKB">
        <authorList>
            <consortium name="WormBaseParasite"/>
        </authorList>
    </citation>
    <scope>IDENTIFICATION</scope>
</reference>
<gene>
    <name evidence="1" type="ORF">SCUD_LOCUS6199</name>
</gene>
<accession>A0A183JU09</accession>
<protein>
    <submittedName>
        <fullName evidence="1 3">Uncharacterized protein</fullName>
    </submittedName>
</protein>
<organism evidence="3">
    <name type="scientific">Schistosoma curassoni</name>
    <dbReference type="NCBI Taxonomy" id="6186"/>
    <lineage>
        <taxon>Eukaryota</taxon>
        <taxon>Metazoa</taxon>
        <taxon>Spiralia</taxon>
        <taxon>Lophotrochozoa</taxon>
        <taxon>Platyhelminthes</taxon>
        <taxon>Trematoda</taxon>
        <taxon>Digenea</taxon>
        <taxon>Strigeidida</taxon>
        <taxon>Schistosomatoidea</taxon>
        <taxon>Schistosomatidae</taxon>
        <taxon>Schistosoma</taxon>
    </lineage>
</organism>
<dbReference type="AlphaFoldDB" id="A0A183JU09"/>
<name>A0A183JU09_9TREM</name>
<reference evidence="1 2" key="2">
    <citation type="submission" date="2018-11" db="EMBL/GenBank/DDBJ databases">
        <authorList>
            <consortium name="Pathogen Informatics"/>
        </authorList>
    </citation>
    <scope>NUCLEOTIDE SEQUENCE [LARGE SCALE GENOMIC DNA]</scope>
    <source>
        <strain evidence="1">Dakar</strain>
        <strain evidence="2">Dakar, Senegal</strain>
    </source>
</reference>
<evidence type="ECO:0000313" key="3">
    <source>
        <dbReference type="WBParaSite" id="SCUD_0000619901-mRNA-1"/>
    </source>
</evidence>
<keyword evidence="2" id="KW-1185">Reference proteome</keyword>
<proteinExistence type="predicted"/>